<dbReference type="EMBL" id="CAFBPD010000209">
    <property type="protein sequence ID" value="CAB5017049.1"/>
    <property type="molecule type" value="Genomic_DNA"/>
</dbReference>
<feature type="compositionally biased region" description="Basic residues" evidence="1">
    <location>
        <begin position="89"/>
        <end position="100"/>
    </location>
</feature>
<dbReference type="CDD" id="cd00093">
    <property type="entry name" value="HTH_XRE"/>
    <property type="match status" value="1"/>
</dbReference>
<dbReference type="Gene3D" id="1.10.260.40">
    <property type="entry name" value="lambda repressor-like DNA-binding domains"/>
    <property type="match status" value="1"/>
</dbReference>
<protein>
    <submittedName>
        <fullName evidence="3">Unannotated protein</fullName>
    </submittedName>
</protein>
<dbReference type="SMART" id="SM00530">
    <property type="entry name" value="HTH_XRE"/>
    <property type="match status" value="1"/>
</dbReference>
<feature type="region of interest" description="Disordered" evidence="1">
    <location>
        <begin position="82"/>
        <end position="108"/>
    </location>
</feature>
<organism evidence="3">
    <name type="scientific">freshwater metagenome</name>
    <dbReference type="NCBI Taxonomy" id="449393"/>
    <lineage>
        <taxon>unclassified sequences</taxon>
        <taxon>metagenomes</taxon>
        <taxon>ecological metagenomes</taxon>
    </lineage>
</organism>
<reference evidence="3" key="1">
    <citation type="submission" date="2020-05" db="EMBL/GenBank/DDBJ databases">
        <authorList>
            <person name="Chiriac C."/>
            <person name="Salcher M."/>
            <person name="Ghai R."/>
            <person name="Kavagutti S V."/>
        </authorList>
    </citation>
    <scope>NUCLEOTIDE SEQUENCE</scope>
</reference>
<proteinExistence type="predicted"/>
<dbReference type="InterPro" id="IPR001387">
    <property type="entry name" value="Cro/C1-type_HTH"/>
</dbReference>
<accession>A0A6J7QKM3</accession>
<dbReference type="AlphaFoldDB" id="A0A6J7QKM3"/>
<dbReference type="Pfam" id="PF13560">
    <property type="entry name" value="HTH_31"/>
    <property type="match status" value="1"/>
</dbReference>
<name>A0A6J7QKM3_9ZZZZ</name>
<evidence type="ECO:0000313" key="3">
    <source>
        <dbReference type="EMBL" id="CAB5017049.1"/>
    </source>
</evidence>
<evidence type="ECO:0000256" key="1">
    <source>
        <dbReference type="SAM" id="MobiDB-lite"/>
    </source>
</evidence>
<dbReference type="SUPFAM" id="SSF47413">
    <property type="entry name" value="lambda repressor-like DNA-binding domains"/>
    <property type="match status" value="1"/>
</dbReference>
<feature type="domain" description="HTH cro/C1-type" evidence="2">
    <location>
        <begin position="14"/>
        <end position="66"/>
    </location>
</feature>
<gene>
    <name evidence="3" type="ORF">UFOPK4061_01177</name>
</gene>
<dbReference type="GO" id="GO:0003677">
    <property type="term" value="F:DNA binding"/>
    <property type="evidence" value="ECO:0007669"/>
    <property type="project" value="InterPro"/>
</dbReference>
<dbReference type="InterPro" id="IPR010982">
    <property type="entry name" value="Lambda_DNA-bd_dom_sf"/>
</dbReference>
<dbReference type="PROSITE" id="PS50943">
    <property type="entry name" value="HTH_CROC1"/>
    <property type="match status" value="1"/>
</dbReference>
<evidence type="ECO:0000259" key="2">
    <source>
        <dbReference type="PROSITE" id="PS50943"/>
    </source>
</evidence>
<sequence length="108" mass="11469">MAGEPGERMLGERMRALRIDRGLSQRELARVANVSVGAVQHLESGAGATVRTLMRALDALEAEGWLASLEVPAAAFSPLAAAREERASRRAATRVPRVRRGQSGPAAP</sequence>